<dbReference type="RefSeq" id="WP_136640614.1">
    <property type="nucleotide sequence ID" value="NZ_QYRT01000003.1"/>
</dbReference>
<protein>
    <submittedName>
        <fullName evidence="3">M23 family metallopeptidase</fullName>
    </submittedName>
</protein>
<name>A0A4T2C852_9MICO</name>
<dbReference type="EMBL" id="QYRT01000003">
    <property type="protein sequence ID" value="TIH40407.1"/>
    <property type="molecule type" value="Genomic_DNA"/>
</dbReference>
<evidence type="ECO:0000256" key="1">
    <source>
        <dbReference type="SAM" id="MobiDB-lite"/>
    </source>
</evidence>
<dbReference type="AlphaFoldDB" id="A0A4T2C852"/>
<dbReference type="SUPFAM" id="SSF51261">
    <property type="entry name" value="Duplicated hybrid motif"/>
    <property type="match status" value="1"/>
</dbReference>
<dbReference type="GO" id="GO:0004222">
    <property type="term" value="F:metalloendopeptidase activity"/>
    <property type="evidence" value="ECO:0007669"/>
    <property type="project" value="TreeGrafter"/>
</dbReference>
<dbReference type="InterPro" id="IPR011055">
    <property type="entry name" value="Dup_hybrid_motif"/>
</dbReference>
<dbReference type="InterPro" id="IPR050570">
    <property type="entry name" value="Cell_wall_metabolism_enzyme"/>
</dbReference>
<accession>A0A4T2C852</accession>
<dbReference type="PANTHER" id="PTHR21666:SF270">
    <property type="entry name" value="MUREIN HYDROLASE ACTIVATOR ENVC"/>
    <property type="match status" value="1"/>
</dbReference>
<organism evidence="3 4">
    <name type="scientific">Subtercola vilae</name>
    <dbReference type="NCBI Taxonomy" id="2056433"/>
    <lineage>
        <taxon>Bacteria</taxon>
        <taxon>Bacillati</taxon>
        <taxon>Actinomycetota</taxon>
        <taxon>Actinomycetes</taxon>
        <taxon>Micrococcales</taxon>
        <taxon>Microbacteriaceae</taxon>
        <taxon>Subtercola</taxon>
    </lineage>
</organism>
<dbReference type="PANTHER" id="PTHR21666">
    <property type="entry name" value="PEPTIDASE-RELATED"/>
    <property type="match status" value="1"/>
</dbReference>
<proteinExistence type="predicted"/>
<sequence length="344" mass="34360">MNQANAAAIATDTAPATDPDAAGAPENAPRRPRLAHRSRQLLRAAVLSLALVMGEGLAPEAAHAVEYPSWEDVLEARSNEATKEGEIASIRSLIAGLETESTAARALADQRGAEYETAQIAFDAGVVQSELLGAKSAEAALGELRIAAERSLAAAARAEREARAAAEAARAAAASGGGNGNGNGGGNGNGSGGAAGGSGSGISGPGTQVWNSPLPNARVSDEFGNRFHPIDAVWRLHAGIDLVSPGGTCGANVYAASAGTVTFAGSNGGLGNAVTINHGGGRTTVYGHNTSLVVRSGWAVAEGQLIAKAGTTGASTGCHVHFETRLNGTAQNPRAVLAQFGAGF</sequence>
<dbReference type="CDD" id="cd12797">
    <property type="entry name" value="M23_peptidase"/>
    <property type="match status" value="1"/>
</dbReference>
<feature type="domain" description="M23ase beta-sheet core" evidence="2">
    <location>
        <begin position="236"/>
        <end position="333"/>
    </location>
</feature>
<evidence type="ECO:0000313" key="3">
    <source>
        <dbReference type="EMBL" id="TIH40407.1"/>
    </source>
</evidence>
<feature type="region of interest" description="Disordered" evidence="1">
    <location>
        <begin position="1"/>
        <end position="35"/>
    </location>
</feature>
<dbReference type="InterPro" id="IPR016047">
    <property type="entry name" value="M23ase_b-sheet_dom"/>
</dbReference>
<comment type="caution">
    <text evidence="3">The sequence shown here is derived from an EMBL/GenBank/DDBJ whole genome shotgun (WGS) entry which is preliminary data.</text>
</comment>
<dbReference type="Proteomes" id="UP000306192">
    <property type="component" value="Unassembled WGS sequence"/>
</dbReference>
<feature type="compositionally biased region" description="Low complexity" evidence="1">
    <location>
        <begin position="1"/>
        <end position="25"/>
    </location>
</feature>
<dbReference type="OrthoDB" id="1099523at2"/>
<dbReference type="Gene3D" id="2.70.70.10">
    <property type="entry name" value="Glucose Permease (Domain IIA)"/>
    <property type="match status" value="1"/>
</dbReference>
<feature type="compositionally biased region" description="Gly residues" evidence="1">
    <location>
        <begin position="175"/>
        <end position="204"/>
    </location>
</feature>
<feature type="region of interest" description="Disordered" evidence="1">
    <location>
        <begin position="173"/>
        <end position="214"/>
    </location>
</feature>
<dbReference type="Pfam" id="PF01551">
    <property type="entry name" value="Peptidase_M23"/>
    <property type="match status" value="1"/>
</dbReference>
<evidence type="ECO:0000259" key="2">
    <source>
        <dbReference type="Pfam" id="PF01551"/>
    </source>
</evidence>
<evidence type="ECO:0000313" key="4">
    <source>
        <dbReference type="Proteomes" id="UP000306192"/>
    </source>
</evidence>
<keyword evidence="4" id="KW-1185">Reference proteome</keyword>
<reference evidence="3 4" key="1">
    <citation type="journal article" date="2019" name="Microorganisms">
        <title>Systematic Affiliation and Genome Analysis of Subtercola vilae DB165(T) with Particular Emphasis on Cold Adaptation of an Isolate from a High-Altitude Cold Volcano Lake.</title>
        <authorList>
            <person name="Villalobos A.S."/>
            <person name="Wiese J."/>
            <person name="Imhoff J.F."/>
            <person name="Dorador C."/>
            <person name="Keller A."/>
            <person name="Hentschel U."/>
        </authorList>
    </citation>
    <scope>NUCLEOTIDE SEQUENCE [LARGE SCALE GENOMIC DNA]</scope>
    <source>
        <strain evidence="3 4">DB165</strain>
    </source>
</reference>
<gene>
    <name evidence="3" type="ORF">D4765_02330</name>
</gene>
<feature type="compositionally biased region" description="Polar residues" evidence="1">
    <location>
        <begin position="205"/>
        <end position="214"/>
    </location>
</feature>